<name>I0YXG4_COCSC</name>
<dbReference type="KEGG" id="csl:COCSUDRAFT_3171"/>
<dbReference type="OrthoDB" id="441812at2759"/>
<dbReference type="GO" id="GO:0016279">
    <property type="term" value="F:protein-lysine N-methyltransferase activity"/>
    <property type="evidence" value="ECO:0007669"/>
    <property type="project" value="TreeGrafter"/>
</dbReference>
<dbReference type="InterPro" id="IPR046341">
    <property type="entry name" value="SET_dom_sf"/>
</dbReference>
<dbReference type="Proteomes" id="UP000007264">
    <property type="component" value="Unassembled WGS sequence"/>
</dbReference>
<dbReference type="AlphaFoldDB" id="I0YXG4"/>
<comment type="caution">
    <text evidence="2">The sequence shown here is derived from an EMBL/GenBank/DDBJ whole genome shotgun (WGS) entry which is preliminary data.</text>
</comment>
<dbReference type="SUPFAM" id="SSF82199">
    <property type="entry name" value="SET domain"/>
    <property type="match status" value="2"/>
</dbReference>
<dbReference type="RefSeq" id="XP_005647627.1">
    <property type="nucleotide sequence ID" value="XM_005647570.1"/>
</dbReference>
<evidence type="ECO:0000313" key="3">
    <source>
        <dbReference type="Proteomes" id="UP000007264"/>
    </source>
</evidence>
<sequence length="306" mass="34147">GLGVFAVQDLCEGQRLCEIPKTAVLSVQNTGIADILEQHRIRGGLGLIIAIMYELSIGKESFWHGYLEELHKREYLPLFWAEQERSLLQGTEAEHRPQEDEELTQEDFETHVPPLVEQHADRLRADSFTLESFRVAASWVASRAFGVDSFHGMSMVPLADIFNHKAAIVQFSDDYVVEPNCYEQDNSSEDGSSLASGQPSFIQAQCFLFFPSVLCMTADGEASEEEKEEEEPDVDISEQNGQGDAEETQGEHVRVQIIAASPVPKGQQVHNTYGELGNAELVVKYGFALRQNPFEAVLLDKRALTE</sequence>
<reference evidence="2 3" key="1">
    <citation type="journal article" date="2012" name="Genome Biol.">
        <title>The genome of the polar eukaryotic microalga coccomyxa subellipsoidea reveals traits of cold adaptation.</title>
        <authorList>
            <person name="Blanc G."/>
            <person name="Agarkova I."/>
            <person name="Grimwood J."/>
            <person name="Kuo A."/>
            <person name="Brueggeman A."/>
            <person name="Dunigan D."/>
            <person name="Gurnon J."/>
            <person name="Ladunga I."/>
            <person name="Lindquist E."/>
            <person name="Lucas S."/>
            <person name="Pangilinan J."/>
            <person name="Proschold T."/>
            <person name="Salamov A."/>
            <person name="Schmutz J."/>
            <person name="Weeks D."/>
            <person name="Yamada T."/>
            <person name="Claverie J.M."/>
            <person name="Grigoriev I."/>
            <person name="Van Etten J."/>
            <person name="Lomsadze A."/>
            <person name="Borodovsky M."/>
        </authorList>
    </citation>
    <scope>NUCLEOTIDE SEQUENCE [LARGE SCALE GENOMIC DNA]</scope>
    <source>
        <strain evidence="2 3">C-169</strain>
    </source>
</reference>
<protein>
    <submittedName>
        <fullName evidence="2">SET domain-containing protein</fullName>
    </submittedName>
</protein>
<feature type="region of interest" description="Disordered" evidence="1">
    <location>
        <begin position="220"/>
        <end position="250"/>
    </location>
</feature>
<evidence type="ECO:0000256" key="1">
    <source>
        <dbReference type="SAM" id="MobiDB-lite"/>
    </source>
</evidence>
<feature type="non-terminal residue" evidence="2">
    <location>
        <position position="306"/>
    </location>
</feature>
<dbReference type="EMBL" id="AGSI01000008">
    <property type="protein sequence ID" value="EIE23083.1"/>
    <property type="molecule type" value="Genomic_DNA"/>
</dbReference>
<feature type="compositionally biased region" description="Acidic residues" evidence="1">
    <location>
        <begin position="221"/>
        <end position="236"/>
    </location>
</feature>
<dbReference type="PANTHER" id="PTHR13271">
    <property type="entry name" value="UNCHARACTERIZED PUTATIVE METHYLTRANSFERASE"/>
    <property type="match status" value="1"/>
</dbReference>
<proteinExistence type="predicted"/>
<dbReference type="GeneID" id="17041071"/>
<dbReference type="PANTHER" id="PTHR13271:SF145">
    <property type="entry name" value="SET DOMAIN-CONTAINING PROTEIN"/>
    <property type="match status" value="1"/>
</dbReference>
<organism evidence="2 3">
    <name type="scientific">Coccomyxa subellipsoidea (strain C-169)</name>
    <name type="common">Green microalga</name>
    <dbReference type="NCBI Taxonomy" id="574566"/>
    <lineage>
        <taxon>Eukaryota</taxon>
        <taxon>Viridiplantae</taxon>
        <taxon>Chlorophyta</taxon>
        <taxon>core chlorophytes</taxon>
        <taxon>Trebouxiophyceae</taxon>
        <taxon>Trebouxiophyceae incertae sedis</taxon>
        <taxon>Coccomyxaceae</taxon>
        <taxon>Coccomyxa</taxon>
        <taxon>Coccomyxa subellipsoidea</taxon>
    </lineage>
</organism>
<keyword evidence="3" id="KW-1185">Reference proteome</keyword>
<dbReference type="Gene3D" id="3.90.1410.10">
    <property type="entry name" value="set domain protein methyltransferase, domain 1"/>
    <property type="match status" value="2"/>
</dbReference>
<dbReference type="eggNOG" id="KOG1337">
    <property type="taxonomic scope" value="Eukaryota"/>
</dbReference>
<evidence type="ECO:0000313" key="2">
    <source>
        <dbReference type="EMBL" id="EIE23083.1"/>
    </source>
</evidence>
<dbReference type="InterPro" id="IPR050600">
    <property type="entry name" value="SETD3_SETD6_MTase"/>
</dbReference>
<gene>
    <name evidence="2" type="ORF">COCSUDRAFT_3171</name>
</gene>
<feature type="non-terminal residue" evidence="2">
    <location>
        <position position="1"/>
    </location>
</feature>
<accession>I0YXG4</accession>